<keyword evidence="11" id="KW-0539">Nucleus</keyword>
<comment type="similarity">
    <text evidence="3 14">Belongs to the MCM family.</text>
</comment>
<dbReference type="FunFam" id="3.30.1640.10:FF:000004">
    <property type="entry name" value="DNA helicase"/>
    <property type="match status" value="1"/>
</dbReference>
<evidence type="ECO:0000256" key="6">
    <source>
        <dbReference type="ARBA" id="ARBA00022741"/>
    </source>
</evidence>
<dbReference type="InterPro" id="IPR027417">
    <property type="entry name" value="P-loop_NTPase"/>
</dbReference>
<evidence type="ECO:0000313" key="18">
    <source>
        <dbReference type="Proteomes" id="UP000694429"/>
    </source>
</evidence>
<dbReference type="InterPro" id="IPR041562">
    <property type="entry name" value="MCM_lid"/>
</dbReference>
<dbReference type="FunFam" id="3.40.50.300:FF:003470">
    <property type="entry name" value="DNA helicase"/>
    <property type="match status" value="1"/>
</dbReference>
<keyword evidence="5 15" id="KW-0235">DNA replication</keyword>
<keyword evidence="7 15" id="KW-0378">Hydrolase</keyword>
<dbReference type="PRINTS" id="PR01662">
    <property type="entry name" value="MCMPROTEIN6"/>
</dbReference>
<reference evidence="17" key="2">
    <citation type="submission" date="2025-08" db="UniProtKB">
        <authorList>
            <consortium name="Ensembl"/>
        </authorList>
    </citation>
    <scope>IDENTIFICATION</scope>
</reference>
<keyword evidence="8 15" id="KW-0347">Helicase</keyword>
<evidence type="ECO:0000256" key="14">
    <source>
        <dbReference type="RuleBase" id="RU004070"/>
    </source>
</evidence>
<dbReference type="InterPro" id="IPR031327">
    <property type="entry name" value="MCM"/>
</dbReference>
<dbReference type="GO" id="GO:0003677">
    <property type="term" value="F:DNA binding"/>
    <property type="evidence" value="ECO:0007669"/>
    <property type="project" value="UniProtKB-KW"/>
</dbReference>
<evidence type="ECO:0000256" key="1">
    <source>
        <dbReference type="ARBA" id="ARBA00004123"/>
    </source>
</evidence>
<comment type="subcellular location">
    <subcellularLocation>
        <location evidence="2">Chromosome</location>
    </subcellularLocation>
    <subcellularLocation>
        <location evidence="1 15">Nucleus</location>
    </subcellularLocation>
</comment>
<dbReference type="Pfam" id="PF17855">
    <property type="entry name" value="MCM_lid"/>
    <property type="match status" value="1"/>
</dbReference>
<dbReference type="FunFam" id="2.20.28.10:FF:000003">
    <property type="entry name" value="DNA helicase"/>
    <property type="match status" value="1"/>
</dbReference>
<evidence type="ECO:0000256" key="13">
    <source>
        <dbReference type="ARBA" id="ARBA00048432"/>
    </source>
</evidence>
<comment type="function">
    <text evidence="15">Acts as component of the MCM2-7 complex (MCM complex) which is the replicative helicase essential for 'once per cell cycle' DNA replication initiation and elongation in eukaryotic cells. The active ATPase sites in the MCM2-7 ring are formed through the interaction surfaces of two neighboring subunits such that a critical structure of a conserved arginine finger motif is provided in trans relative to the ATP-binding site of the Walker A box of the adjacent subunit. The six ATPase active sites, however, are likely to contribute differentially to the complex helicase activity.</text>
</comment>
<evidence type="ECO:0000256" key="15">
    <source>
        <dbReference type="RuleBase" id="RU368064"/>
    </source>
</evidence>
<dbReference type="FunFam" id="2.40.50.140:FF:000091">
    <property type="entry name" value="DNA helicase"/>
    <property type="match status" value="1"/>
</dbReference>
<dbReference type="CDD" id="cd17757">
    <property type="entry name" value="MCM6"/>
    <property type="match status" value="1"/>
</dbReference>
<evidence type="ECO:0000313" key="17">
    <source>
        <dbReference type="Ensembl" id="ENSCAFP00030029803.1"/>
    </source>
</evidence>
<dbReference type="InterPro" id="IPR033762">
    <property type="entry name" value="MCM_OB"/>
</dbReference>
<dbReference type="SMART" id="SM00350">
    <property type="entry name" value="MCM"/>
    <property type="match status" value="1"/>
</dbReference>
<evidence type="ECO:0000256" key="2">
    <source>
        <dbReference type="ARBA" id="ARBA00004286"/>
    </source>
</evidence>
<dbReference type="Pfam" id="PF17207">
    <property type="entry name" value="MCM_OB"/>
    <property type="match status" value="1"/>
</dbReference>
<sequence>MDLGAAAEPGAGSQRQEVRDEVAEKCQKLFLDFLEEFQNSDGEIKYLQLAEELIRPERNTLVVSFVDLEQFNQQLSTTIQEEFYRVYPYLCRALKTFVKDRKEIPLAKDFYVAFQDLPTRHKIRELTSSRIGLLTRISGQVVRTHPVHPELVSGTFLCLDCQTVIKDVEQQFKYTQPNICRNPVCANRRRFLLDTNKSRFVDFQKVRIQETQAELPRGSIPRSLEVILRAEAVESAQAGDKCDFTGTLIVVPDVSKLSIPGARAETNSRVSGVDGYETEGIRGLRALGVRDLSYRLVFLACCVAPTNPRFGGKELRDEEQTAESIKNQMTVKEWEKVFEMSQDKNLYHNLCTSLFPTIHGNDEVKRGVLLMLFGGVPKTTGEGTSLRGDINVCIVGDPSTAKSQFLKHVEEFSPRAVYTSGKASSAAGLTAAVVRDEESHEFVIEAGALMLADNGVCCIDEFDKMDVRDQVAIHEAMEQQTISITKAGVKVTDYAIARRIVDLHSRIEDSIDRVYSLDDIRRYLLFARQFKPKISKESEDFIVEQYKRLRQRDGSGVTKSSWRITVRQLESMIRLSEAMARMHCCDEVQPKHVKEAFRLLNKSIIRVETPDVNLDQEEEAQMEVDEGPDGINGPVDSPALVNGINGHSEDINQDLVPKASLRLSFPEYCRISNLIVLHLRKMEEEEDESALKRSELVNWYLKEIESEIDSEEELINKKRIIEKVIHRLTHYDHVLIELTQAGLKGSTEGSESYEEDPYLVVNPNYLLED</sequence>
<evidence type="ECO:0000256" key="10">
    <source>
        <dbReference type="ARBA" id="ARBA00023125"/>
    </source>
</evidence>
<dbReference type="GO" id="GO:0042555">
    <property type="term" value="C:MCM complex"/>
    <property type="evidence" value="ECO:0007669"/>
    <property type="project" value="UniProtKB-UniRule"/>
</dbReference>
<reference evidence="17" key="1">
    <citation type="submission" date="2019-03" db="EMBL/GenBank/DDBJ databases">
        <authorList>
            <person name="Warren W.C."/>
            <person name="Johnson G.S."/>
        </authorList>
    </citation>
    <scope>NUCLEOTIDE SEQUENCE [LARGE SCALE GENOMIC DNA]</scope>
    <source>
        <strain evidence="17">Basenji</strain>
    </source>
</reference>
<dbReference type="SUPFAM" id="SSF50249">
    <property type="entry name" value="Nucleic acid-binding proteins"/>
    <property type="match status" value="1"/>
</dbReference>
<dbReference type="InterPro" id="IPR018525">
    <property type="entry name" value="MCM_CS"/>
</dbReference>
<dbReference type="GO" id="GO:0005524">
    <property type="term" value="F:ATP binding"/>
    <property type="evidence" value="ECO:0007669"/>
    <property type="project" value="UniProtKB-UniRule"/>
</dbReference>
<dbReference type="PRINTS" id="PR01657">
    <property type="entry name" value="MCMFAMILY"/>
</dbReference>
<dbReference type="Gene3D" id="2.20.28.10">
    <property type="match status" value="1"/>
</dbReference>
<dbReference type="Pfam" id="PF18263">
    <property type="entry name" value="WHD_MCM6"/>
    <property type="match status" value="1"/>
</dbReference>
<dbReference type="GO" id="GO:0005634">
    <property type="term" value="C:nucleus"/>
    <property type="evidence" value="ECO:0007669"/>
    <property type="project" value="UniProtKB-SubCell"/>
</dbReference>
<dbReference type="PANTHER" id="PTHR11630">
    <property type="entry name" value="DNA REPLICATION LICENSING FACTOR MCM FAMILY MEMBER"/>
    <property type="match status" value="1"/>
</dbReference>
<dbReference type="GO" id="GO:0005694">
    <property type="term" value="C:chromosome"/>
    <property type="evidence" value="ECO:0007669"/>
    <property type="project" value="UniProtKB-SubCell"/>
</dbReference>
<dbReference type="InterPro" id="IPR041024">
    <property type="entry name" value="Mcm6_C"/>
</dbReference>
<accession>A0A8C0NRD2</accession>
<dbReference type="InterPro" id="IPR027925">
    <property type="entry name" value="MCM_N"/>
</dbReference>
<keyword evidence="4" id="KW-0158">Chromosome</keyword>
<keyword evidence="6 14" id="KW-0547">Nucleotide-binding</keyword>
<dbReference type="GO" id="GO:0006270">
    <property type="term" value="P:DNA replication initiation"/>
    <property type="evidence" value="ECO:0007669"/>
    <property type="project" value="UniProtKB-UniRule"/>
</dbReference>
<gene>
    <name evidence="17" type="primary">MCM6</name>
</gene>
<dbReference type="GO" id="GO:0003678">
    <property type="term" value="F:DNA helicase activity"/>
    <property type="evidence" value="ECO:0007669"/>
    <property type="project" value="UniProtKB-EC"/>
</dbReference>
<comment type="subunit">
    <text evidence="15">Component of the MCM2-7 complex.</text>
</comment>
<dbReference type="AlphaFoldDB" id="A0A8C0NRD2"/>
<comment type="catalytic activity">
    <reaction evidence="13">
        <text>ATP + H2O = ADP + phosphate + H(+)</text>
        <dbReference type="Rhea" id="RHEA:13065"/>
        <dbReference type="ChEBI" id="CHEBI:15377"/>
        <dbReference type="ChEBI" id="CHEBI:15378"/>
        <dbReference type="ChEBI" id="CHEBI:30616"/>
        <dbReference type="ChEBI" id="CHEBI:43474"/>
        <dbReference type="ChEBI" id="CHEBI:456216"/>
        <dbReference type="EC" id="3.6.4.12"/>
    </reaction>
    <physiologicalReaction direction="left-to-right" evidence="13">
        <dbReference type="Rhea" id="RHEA:13066"/>
    </physiologicalReaction>
</comment>
<dbReference type="InterPro" id="IPR008049">
    <property type="entry name" value="MCM6"/>
</dbReference>
<evidence type="ECO:0000256" key="9">
    <source>
        <dbReference type="ARBA" id="ARBA00022840"/>
    </source>
</evidence>
<organism evidence="17 18">
    <name type="scientific">Canis lupus familiaris</name>
    <name type="common">Dog</name>
    <name type="synonym">Canis familiaris</name>
    <dbReference type="NCBI Taxonomy" id="9615"/>
    <lineage>
        <taxon>Eukaryota</taxon>
        <taxon>Metazoa</taxon>
        <taxon>Chordata</taxon>
        <taxon>Craniata</taxon>
        <taxon>Vertebrata</taxon>
        <taxon>Euteleostomi</taxon>
        <taxon>Mammalia</taxon>
        <taxon>Eutheria</taxon>
        <taxon>Laurasiatheria</taxon>
        <taxon>Carnivora</taxon>
        <taxon>Caniformia</taxon>
        <taxon>Canidae</taxon>
        <taxon>Canis</taxon>
    </lineage>
</organism>
<dbReference type="EC" id="3.6.4.12" evidence="15"/>
<evidence type="ECO:0000256" key="12">
    <source>
        <dbReference type="ARBA" id="ARBA00023306"/>
    </source>
</evidence>
<dbReference type="InterPro" id="IPR001208">
    <property type="entry name" value="MCM_dom"/>
</dbReference>
<dbReference type="Gene3D" id="2.40.50.140">
    <property type="entry name" value="Nucleic acid-binding proteins"/>
    <property type="match status" value="1"/>
</dbReference>
<dbReference type="GO" id="GO:0016787">
    <property type="term" value="F:hydrolase activity"/>
    <property type="evidence" value="ECO:0007669"/>
    <property type="project" value="UniProtKB-KW"/>
</dbReference>
<dbReference type="SUPFAM" id="SSF52540">
    <property type="entry name" value="P-loop containing nucleoside triphosphate hydrolases"/>
    <property type="match status" value="1"/>
</dbReference>
<dbReference type="Gene3D" id="3.30.1640.10">
    <property type="entry name" value="mini-chromosome maintenance (MCM) complex, chain A, domain 1"/>
    <property type="match status" value="1"/>
</dbReference>
<evidence type="ECO:0000256" key="7">
    <source>
        <dbReference type="ARBA" id="ARBA00022801"/>
    </source>
</evidence>
<dbReference type="OrthoDB" id="1744952at2759"/>
<dbReference type="Pfam" id="PF00493">
    <property type="entry name" value="MCM"/>
    <property type="match status" value="1"/>
</dbReference>
<name>A0A8C0NRD2_CANLF</name>
<dbReference type="Gene3D" id="3.40.50.300">
    <property type="entry name" value="P-loop containing nucleotide triphosphate hydrolases"/>
    <property type="match status" value="2"/>
</dbReference>
<evidence type="ECO:0000256" key="3">
    <source>
        <dbReference type="ARBA" id="ARBA00008010"/>
    </source>
</evidence>
<keyword evidence="10 14" id="KW-0238">DNA-binding</keyword>
<dbReference type="InterPro" id="IPR012340">
    <property type="entry name" value="NA-bd_OB-fold"/>
</dbReference>
<dbReference type="Pfam" id="PF14551">
    <property type="entry name" value="MCM_N"/>
    <property type="match status" value="1"/>
</dbReference>
<dbReference type="Gene3D" id="1.20.58.870">
    <property type="match status" value="1"/>
</dbReference>
<evidence type="ECO:0000256" key="4">
    <source>
        <dbReference type="ARBA" id="ARBA00022454"/>
    </source>
</evidence>
<keyword evidence="12 15" id="KW-0131">Cell cycle</keyword>
<evidence type="ECO:0000259" key="16">
    <source>
        <dbReference type="PROSITE" id="PS50051"/>
    </source>
</evidence>
<dbReference type="FunFam" id="1.20.58.870:FF:000001">
    <property type="entry name" value="DNA helicase"/>
    <property type="match status" value="1"/>
</dbReference>
<dbReference type="Ensembl" id="ENSCAFT00030034182.1">
    <property type="protein sequence ID" value="ENSCAFP00030029803.1"/>
    <property type="gene ID" value="ENSCAFG00030018502.1"/>
</dbReference>
<keyword evidence="9 14" id="KW-0067">ATP-binding</keyword>
<evidence type="ECO:0000256" key="8">
    <source>
        <dbReference type="ARBA" id="ARBA00022806"/>
    </source>
</evidence>
<protein>
    <recommendedName>
        <fullName evidence="15">DNA replication licensing factor MCM6</fullName>
        <ecNumber evidence="15">3.6.4.12</ecNumber>
    </recommendedName>
</protein>
<dbReference type="PROSITE" id="PS50051">
    <property type="entry name" value="MCM_2"/>
    <property type="match status" value="1"/>
</dbReference>
<evidence type="ECO:0000256" key="11">
    <source>
        <dbReference type="ARBA" id="ARBA00023242"/>
    </source>
</evidence>
<feature type="domain" description="MCM C-terminal AAA(+) ATPase" evidence="16">
    <location>
        <begin position="346"/>
        <end position="492"/>
    </location>
</feature>
<dbReference type="PANTHER" id="PTHR11630:SF73">
    <property type="entry name" value="DNA REPLICATION LICENSING FACTOR MCM6"/>
    <property type="match status" value="1"/>
</dbReference>
<proteinExistence type="inferred from homology"/>
<evidence type="ECO:0000256" key="5">
    <source>
        <dbReference type="ARBA" id="ARBA00022705"/>
    </source>
</evidence>
<dbReference type="PROSITE" id="PS00847">
    <property type="entry name" value="MCM_1"/>
    <property type="match status" value="1"/>
</dbReference>
<dbReference type="Proteomes" id="UP000694429">
    <property type="component" value="Chromosome 19"/>
</dbReference>